<dbReference type="PANTHER" id="PTHR46892">
    <property type="entry name" value="VISUAL SYSTEM HOMEOBOX 2"/>
    <property type="match status" value="1"/>
</dbReference>
<evidence type="ECO:0000256" key="14">
    <source>
        <dbReference type="PROSITE-ProRule" id="PRU00108"/>
    </source>
</evidence>
<evidence type="ECO:0000256" key="2">
    <source>
        <dbReference type="ARBA" id="ARBA00005733"/>
    </source>
</evidence>
<keyword evidence="11" id="KW-0844">Vision</keyword>
<comment type="similarity">
    <text evidence="2">Belongs to the paired homeobox family.</text>
</comment>
<reference evidence="21" key="1">
    <citation type="submission" date="2025-08" db="UniProtKB">
        <authorList>
            <consortium name="RefSeq"/>
        </authorList>
    </citation>
    <scope>IDENTIFICATION</scope>
    <source>
        <tissue evidence="21">Testes</tissue>
    </source>
</reference>
<evidence type="ECO:0000256" key="10">
    <source>
        <dbReference type="ARBA" id="ARBA00023242"/>
    </source>
</evidence>
<dbReference type="Pfam" id="PF00046">
    <property type="entry name" value="Homeodomain"/>
    <property type="match status" value="1"/>
</dbReference>
<dbReference type="Proteomes" id="UP000694865">
    <property type="component" value="Unplaced"/>
</dbReference>
<feature type="domain" description="OAR" evidence="18">
    <location>
        <begin position="307"/>
        <end position="320"/>
    </location>
</feature>
<feature type="region of interest" description="Disordered" evidence="16">
    <location>
        <begin position="274"/>
        <end position="306"/>
    </location>
</feature>
<proteinExistence type="inferred from homology"/>
<dbReference type="PANTHER" id="PTHR46892:SF3">
    <property type="entry name" value="VISUAL SYSTEM HOMEOBOX 2"/>
    <property type="match status" value="1"/>
</dbReference>
<comment type="subcellular location">
    <subcellularLocation>
        <location evidence="1 14 15">Nucleus</location>
    </subcellularLocation>
</comment>
<accession>A0ABM0GT01</accession>
<evidence type="ECO:0000256" key="12">
    <source>
        <dbReference type="ARBA" id="ARBA00030203"/>
    </source>
</evidence>
<dbReference type="PROSITE" id="PS50071">
    <property type="entry name" value="HOMEOBOX_2"/>
    <property type="match status" value="1"/>
</dbReference>
<feature type="domain" description="CVC" evidence="19">
    <location>
        <begin position="216"/>
        <end position="268"/>
    </location>
</feature>
<dbReference type="CDD" id="cd00086">
    <property type="entry name" value="homeodomain"/>
    <property type="match status" value="1"/>
</dbReference>
<evidence type="ECO:0000259" key="18">
    <source>
        <dbReference type="PROSITE" id="PS50803"/>
    </source>
</evidence>
<evidence type="ECO:0000259" key="19">
    <source>
        <dbReference type="PROSITE" id="PS51496"/>
    </source>
</evidence>
<evidence type="ECO:0000256" key="4">
    <source>
        <dbReference type="ARBA" id="ARBA00022473"/>
    </source>
</evidence>
<evidence type="ECO:0000256" key="3">
    <source>
        <dbReference type="ARBA" id="ARBA00014891"/>
    </source>
</evidence>
<dbReference type="GeneID" id="100378772"/>
<organism evidence="20 21">
    <name type="scientific">Saccoglossus kowalevskii</name>
    <name type="common">Acorn worm</name>
    <dbReference type="NCBI Taxonomy" id="10224"/>
    <lineage>
        <taxon>Eukaryota</taxon>
        <taxon>Metazoa</taxon>
        <taxon>Hemichordata</taxon>
        <taxon>Enteropneusta</taxon>
        <taxon>Harrimaniidae</taxon>
        <taxon>Saccoglossus</taxon>
    </lineage>
</organism>
<feature type="DNA-binding region" description="Homeobox" evidence="14">
    <location>
        <begin position="156"/>
        <end position="215"/>
    </location>
</feature>
<dbReference type="Pfam" id="PF03826">
    <property type="entry name" value="OAR"/>
    <property type="match status" value="1"/>
</dbReference>
<dbReference type="SUPFAM" id="SSF46689">
    <property type="entry name" value="Homeodomain-like"/>
    <property type="match status" value="1"/>
</dbReference>
<evidence type="ECO:0000256" key="5">
    <source>
        <dbReference type="ARBA" id="ARBA00022606"/>
    </source>
</evidence>
<evidence type="ECO:0000313" key="20">
    <source>
        <dbReference type="Proteomes" id="UP000694865"/>
    </source>
</evidence>
<evidence type="ECO:0000256" key="7">
    <source>
        <dbReference type="ARBA" id="ARBA00023125"/>
    </source>
</evidence>
<evidence type="ECO:0000256" key="15">
    <source>
        <dbReference type="RuleBase" id="RU000682"/>
    </source>
</evidence>
<evidence type="ECO:0000256" key="9">
    <source>
        <dbReference type="ARBA" id="ARBA00023163"/>
    </source>
</evidence>
<evidence type="ECO:0000313" key="21">
    <source>
        <dbReference type="RefSeq" id="XP_002736712.1"/>
    </source>
</evidence>
<dbReference type="InterPro" id="IPR023339">
    <property type="entry name" value="CVC"/>
</dbReference>
<dbReference type="RefSeq" id="XP_002736712.1">
    <property type="nucleotide sequence ID" value="XM_002736666.1"/>
</dbReference>
<evidence type="ECO:0000256" key="16">
    <source>
        <dbReference type="SAM" id="MobiDB-lite"/>
    </source>
</evidence>
<dbReference type="PROSITE" id="PS50803">
    <property type="entry name" value="OAR"/>
    <property type="match status" value="1"/>
</dbReference>
<dbReference type="InterPro" id="IPR003654">
    <property type="entry name" value="OAR_dom"/>
</dbReference>
<dbReference type="Gene3D" id="1.10.10.60">
    <property type="entry name" value="Homeodomain-like"/>
    <property type="match status" value="1"/>
</dbReference>
<keyword evidence="5" id="KW-0716">Sensory transduction</keyword>
<dbReference type="InterPro" id="IPR001356">
    <property type="entry name" value="HD"/>
</dbReference>
<keyword evidence="7 14" id="KW-0238">DNA-binding</keyword>
<feature type="domain" description="Homeobox" evidence="17">
    <location>
        <begin position="154"/>
        <end position="214"/>
    </location>
</feature>
<keyword evidence="8 14" id="KW-0371">Homeobox</keyword>
<dbReference type="InterPro" id="IPR052294">
    <property type="entry name" value="VSX_homeobox_regulators"/>
</dbReference>
<gene>
    <name evidence="21" type="primary">LOC100378772</name>
</gene>
<keyword evidence="9" id="KW-0804">Transcription</keyword>
<evidence type="ECO:0000256" key="11">
    <source>
        <dbReference type="ARBA" id="ARBA00023305"/>
    </source>
</evidence>
<evidence type="ECO:0000256" key="8">
    <source>
        <dbReference type="ARBA" id="ARBA00023155"/>
    </source>
</evidence>
<keyword evidence="6" id="KW-0805">Transcription regulation</keyword>
<feature type="region of interest" description="Disordered" evidence="16">
    <location>
        <begin position="323"/>
        <end position="347"/>
    </location>
</feature>
<keyword evidence="10 14" id="KW-0539">Nucleus</keyword>
<dbReference type="PROSITE" id="PS51496">
    <property type="entry name" value="CVC"/>
    <property type="match status" value="1"/>
</dbReference>
<dbReference type="PROSITE" id="PS00027">
    <property type="entry name" value="HOMEOBOX_1"/>
    <property type="match status" value="1"/>
</dbReference>
<protein>
    <recommendedName>
        <fullName evidence="3">Visual system homeobox 2</fullName>
    </recommendedName>
    <alternativeName>
        <fullName evidence="12">Ceh-10 homeodomain-containing homolog</fullName>
    </alternativeName>
    <alternativeName>
        <fullName evidence="13">Homeobox protein CHX10</fullName>
    </alternativeName>
</protein>
<feature type="compositionally biased region" description="Acidic residues" evidence="16">
    <location>
        <begin position="276"/>
        <end position="290"/>
    </location>
</feature>
<feature type="compositionally biased region" description="Polar residues" evidence="16">
    <location>
        <begin position="105"/>
        <end position="118"/>
    </location>
</feature>
<evidence type="ECO:0000256" key="1">
    <source>
        <dbReference type="ARBA" id="ARBA00004123"/>
    </source>
</evidence>
<name>A0ABM0GT01_SACKO</name>
<feature type="region of interest" description="Disordered" evidence="16">
    <location>
        <begin position="102"/>
        <end position="156"/>
    </location>
</feature>
<dbReference type="SMART" id="SM00389">
    <property type="entry name" value="HOX"/>
    <property type="match status" value="1"/>
</dbReference>
<feature type="compositionally biased region" description="Polar residues" evidence="16">
    <location>
        <begin position="326"/>
        <end position="337"/>
    </location>
</feature>
<evidence type="ECO:0000256" key="6">
    <source>
        <dbReference type="ARBA" id="ARBA00023015"/>
    </source>
</evidence>
<keyword evidence="20" id="KW-1185">Reference proteome</keyword>
<keyword evidence="4" id="KW-0217">Developmental protein</keyword>
<dbReference type="InterPro" id="IPR009057">
    <property type="entry name" value="Homeodomain-like_sf"/>
</dbReference>
<dbReference type="InterPro" id="IPR017970">
    <property type="entry name" value="Homeobox_CS"/>
</dbReference>
<sequence>MTGGTMNHHLIDPRTRVAAPAALSLPTSTSHVAQRSPFAINELLGLTPSPCEDRTSGRQSVALSTAAAAVQSAHVARCLSDTIMSPASVYFTKPSYMPTLGIHNPMNSSPPVGTTSLHTPPHHSMQEDDDDSSSDRNGFMSRSLMNNCKQNKKKKKRRHRTIFTSFQLEELEKAFNEAHYPDVYAREVLSLRTDLPEDRIQVWFQNRRAKWRKKEKKWGRSSVMAEYGLYGAMVRHSLPLPESILKEPEETGDSCAPWLLGMHKKSIEAAAKLKEQEDDDETLDIDDLENENSSTVGDRDPEEIRSSSIAALRAKALEHSAKVLNESRSYDNNNEQPVNKHMTNKTSEVERYKQQVMEMNK</sequence>
<evidence type="ECO:0000259" key="17">
    <source>
        <dbReference type="PROSITE" id="PS50071"/>
    </source>
</evidence>
<evidence type="ECO:0000256" key="13">
    <source>
        <dbReference type="ARBA" id="ARBA00031274"/>
    </source>
</evidence>